<evidence type="ECO:0000313" key="2">
    <source>
        <dbReference type="EMBL" id="MXP44209.1"/>
    </source>
</evidence>
<reference evidence="2 3" key="1">
    <citation type="submission" date="2019-12" db="EMBL/GenBank/DDBJ databases">
        <title>Genomic-based taxomic classification of the family Erythrobacteraceae.</title>
        <authorList>
            <person name="Xu L."/>
        </authorList>
    </citation>
    <scope>NUCLEOTIDE SEQUENCE [LARGE SCALE GENOMIC DNA]</scope>
    <source>
        <strain evidence="2 3">KCTC 42453</strain>
    </source>
</reference>
<dbReference type="PROSITE" id="PS51257">
    <property type="entry name" value="PROKAR_LIPOPROTEIN"/>
    <property type="match status" value="1"/>
</dbReference>
<feature type="signal peptide" evidence="1">
    <location>
        <begin position="1"/>
        <end position="21"/>
    </location>
</feature>
<dbReference type="OrthoDB" id="7201546at2"/>
<dbReference type="EMBL" id="WTYL01000002">
    <property type="protein sequence ID" value="MXP44209.1"/>
    <property type="molecule type" value="Genomic_DNA"/>
</dbReference>
<keyword evidence="1" id="KW-0732">Signal</keyword>
<feature type="chain" id="PRO_5032360322" description="DUF4440 domain-containing protein" evidence="1">
    <location>
        <begin position="22"/>
        <end position="228"/>
    </location>
</feature>
<comment type="caution">
    <text evidence="2">The sequence shown here is derived from an EMBL/GenBank/DDBJ whole genome shotgun (WGS) entry which is preliminary data.</text>
</comment>
<dbReference type="Proteomes" id="UP000431922">
    <property type="component" value="Unassembled WGS sequence"/>
</dbReference>
<proteinExistence type="predicted"/>
<accession>A0A845B9E1</accession>
<evidence type="ECO:0000256" key="1">
    <source>
        <dbReference type="SAM" id="SignalP"/>
    </source>
</evidence>
<keyword evidence="3" id="KW-1185">Reference proteome</keyword>
<protein>
    <recommendedName>
        <fullName evidence="4">DUF4440 domain-containing protein</fullName>
    </recommendedName>
</protein>
<name>A0A845B9E1_9SPHN</name>
<dbReference type="AlphaFoldDB" id="A0A845B9E1"/>
<sequence length="228" mass="24039">MKFRAALGLSLAASLALVSCAGSGGPRRTLDPVANPSEVIATELAFARAAREDGQWTAFRKFAANDAQIFGRSGAFEAAPWLGKQQDPAQSVSWQPLAVWSSCDGTLAVTQFAFTDPNDGTSGLGHTVWQRQRGGEYRWVFDFGWPTGDAASQPEMISAKVAECGGEGTVPAGAADLRRSADGTLGWTYAFAADGTRNFTVWTAAPGGTMERVIDISIPPAPAAIERP</sequence>
<organism evidence="2 3">
    <name type="scientific">Allopontixanthobacter sediminis</name>
    <dbReference type="NCBI Taxonomy" id="1689985"/>
    <lineage>
        <taxon>Bacteria</taxon>
        <taxon>Pseudomonadati</taxon>
        <taxon>Pseudomonadota</taxon>
        <taxon>Alphaproteobacteria</taxon>
        <taxon>Sphingomonadales</taxon>
        <taxon>Erythrobacteraceae</taxon>
        <taxon>Allopontixanthobacter</taxon>
    </lineage>
</organism>
<gene>
    <name evidence="2" type="ORF">GRI65_07055</name>
</gene>
<evidence type="ECO:0008006" key="4">
    <source>
        <dbReference type="Google" id="ProtNLM"/>
    </source>
</evidence>
<dbReference type="RefSeq" id="WP_160755834.1">
    <property type="nucleotide sequence ID" value="NZ_WTYL01000002.1"/>
</dbReference>
<evidence type="ECO:0000313" key="3">
    <source>
        <dbReference type="Proteomes" id="UP000431922"/>
    </source>
</evidence>